<dbReference type="eggNOG" id="COG5492">
    <property type="taxonomic scope" value="Bacteria"/>
</dbReference>
<dbReference type="HOGENOM" id="CLU_383521_0_0_12"/>
<keyword evidence="2" id="KW-0732">Signal</keyword>
<dbReference type="Proteomes" id="UP000009223">
    <property type="component" value="Chromosome"/>
</dbReference>
<protein>
    <submittedName>
        <fullName evidence="3">Cell surface protein</fullName>
    </submittedName>
</protein>
<dbReference type="KEGG" id="tpi:TREPR_3854"/>
<reference evidence="4" key="1">
    <citation type="submission" date="2009-12" db="EMBL/GenBank/DDBJ databases">
        <title>Complete sequence of Treponema primitia strain ZAS-2.</title>
        <authorList>
            <person name="Tetu S.G."/>
            <person name="Matson E."/>
            <person name="Ren Q."/>
            <person name="Seshadri R."/>
            <person name="Elbourne L."/>
            <person name="Hassan K.A."/>
            <person name="Durkin A."/>
            <person name="Radune D."/>
            <person name="Mohamoud Y."/>
            <person name="Shay R."/>
            <person name="Jin S."/>
            <person name="Zhang X."/>
            <person name="Lucey K."/>
            <person name="Ballor N.R."/>
            <person name="Ottesen E."/>
            <person name="Rosenthal R."/>
            <person name="Allen A."/>
            <person name="Leadbetter J.R."/>
            <person name="Paulsen I.T."/>
        </authorList>
    </citation>
    <scope>NUCLEOTIDE SEQUENCE [LARGE SCALE GENOMIC DNA]</scope>
    <source>
        <strain evidence="4">ATCC BAA-887 / DSM 12427 / ZAS-2</strain>
    </source>
</reference>
<dbReference type="EMBL" id="CP001843">
    <property type="protein sequence ID" value="AEF84367.1"/>
    <property type="molecule type" value="Genomic_DNA"/>
</dbReference>
<proteinExistence type="predicted"/>
<evidence type="ECO:0000313" key="3">
    <source>
        <dbReference type="EMBL" id="AEF84367.1"/>
    </source>
</evidence>
<sequence>MKKLIILALLLSAAFTLYAGGGKEKPAQQAAPDSTPAAVQPGNRTQQAASAPTPAQPANGTQQATPLPDASPVPPPPPVPQNPYYDGDGSKGTSLAILIPEGKNLSVAEAYLPTLVQGVFVGDLSKFSAISVLDRQSLEKVLTETESGIYKSAEDYSHIGEIANVGYVLTGALTKTASGFALQVQITDTASAVTKASYSGACTAGELDNFTGIKKASLDLLTQMGVALTAKGREELTGAGAQQAINGETALAKGITAQKSGTVVETLAYYFQAASIDPSLSEAVSRASVMSADISSGNIGENTRNDIAWRRAWLTRLTETENYLRNYVKTPAVPYDLVYSTDLQTGAVNYANETVPISFEIELLPASTVWLDTMEKLVNTIKVGLEATGKTGDWGLSDWPVKTVTQGADFFTKRHSAFTIVAELVNEKGISLGRESIILPYGWFFDVKLEEGKRWEKKRLINPLTIIPEPIVTNLVLFPAVKADLITDKLTMKMVSVDGIAAETAGRDGHIMITTKEEYLQLPRGNFLTEARTARNKLFGFERGKITRYSSPLEDIAIPSSIDGIPVTSISWNELNLREVTSIAIPNSITAIGYNLYGSGALNGGKLTSVIIPNSITSIENNAFANNKLTDVIIPNGITSIEGGAFSRNQLTSITISNSVTSIGAVAFAGNLLTTVTIGGGVKLDTNLAYNNSISGFDGFYERQGKRAGTYTYDGKNWTRR</sequence>
<dbReference type="Gene3D" id="3.80.10.10">
    <property type="entry name" value="Ribonuclease Inhibitor"/>
    <property type="match status" value="1"/>
</dbReference>
<dbReference type="OrthoDB" id="9775707at2"/>
<keyword evidence="4" id="KW-1185">Reference proteome</keyword>
<feature type="compositionally biased region" description="Pro residues" evidence="1">
    <location>
        <begin position="69"/>
        <end position="81"/>
    </location>
</feature>
<feature type="compositionally biased region" description="Low complexity" evidence="1">
    <location>
        <begin position="45"/>
        <end position="58"/>
    </location>
</feature>
<accession>F5YP40</accession>
<feature type="chain" id="PRO_5003336209" evidence="2">
    <location>
        <begin position="20"/>
        <end position="721"/>
    </location>
</feature>
<dbReference type="AlphaFoldDB" id="F5YP40"/>
<reference evidence="3 4" key="2">
    <citation type="journal article" date="2011" name="ISME J.">
        <title>RNA-seq reveals cooperative metabolic interactions between two termite-gut spirochete species in co-culture.</title>
        <authorList>
            <person name="Rosenthal A.Z."/>
            <person name="Matson E.G."/>
            <person name="Eldar A."/>
            <person name="Leadbetter J.R."/>
        </authorList>
    </citation>
    <scope>NUCLEOTIDE SEQUENCE [LARGE SCALE GENOMIC DNA]</scope>
    <source>
        <strain evidence="4">ATCC BAA-887 / DSM 12427 / ZAS-2</strain>
    </source>
</reference>
<organism evidence="3 4">
    <name type="scientific">Treponema primitia (strain ATCC BAA-887 / DSM 12427 / ZAS-2)</name>
    <dbReference type="NCBI Taxonomy" id="545694"/>
    <lineage>
        <taxon>Bacteria</taxon>
        <taxon>Pseudomonadati</taxon>
        <taxon>Spirochaetota</taxon>
        <taxon>Spirochaetia</taxon>
        <taxon>Spirochaetales</taxon>
        <taxon>Treponemataceae</taxon>
        <taxon>Treponema</taxon>
    </lineage>
</organism>
<dbReference type="InterPro" id="IPR026906">
    <property type="entry name" value="LRR_5"/>
</dbReference>
<evidence type="ECO:0000256" key="2">
    <source>
        <dbReference type="SAM" id="SignalP"/>
    </source>
</evidence>
<dbReference type="RefSeq" id="WP_015706486.1">
    <property type="nucleotide sequence ID" value="NC_015578.1"/>
</dbReference>
<feature type="region of interest" description="Disordered" evidence="1">
    <location>
        <begin position="23"/>
        <end position="87"/>
    </location>
</feature>
<dbReference type="STRING" id="545694.TREPR_3854"/>
<feature type="signal peptide" evidence="2">
    <location>
        <begin position="1"/>
        <end position="19"/>
    </location>
</feature>
<evidence type="ECO:0000313" key="4">
    <source>
        <dbReference type="Proteomes" id="UP000009223"/>
    </source>
</evidence>
<dbReference type="InterPro" id="IPR032675">
    <property type="entry name" value="LRR_dom_sf"/>
</dbReference>
<dbReference type="Pfam" id="PF13306">
    <property type="entry name" value="LRR_5"/>
    <property type="match status" value="1"/>
</dbReference>
<evidence type="ECO:0000256" key="1">
    <source>
        <dbReference type="SAM" id="MobiDB-lite"/>
    </source>
</evidence>
<name>F5YP40_TREPZ</name>
<gene>
    <name evidence="3" type="ordered locus">TREPR_3854</name>
</gene>